<feature type="domain" description="Gelsolin-like" evidence="2">
    <location>
        <begin position="352"/>
        <end position="415"/>
    </location>
</feature>
<dbReference type="GO" id="GO:0005737">
    <property type="term" value="C:cytoplasm"/>
    <property type="evidence" value="ECO:0007669"/>
    <property type="project" value="TreeGrafter"/>
</dbReference>
<evidence type="ECO:0000313" key="4">
    <source>
        <dbReference type="EMBL" id="CAD9955823.1"/>
    </source>
</evidence>
<dbReference type="EMBL" id="HBHT01011151">
    <property type="protein sequence ID" value="CAD9955821.1"/>
    <property type="molecule type" value="Transcribed_RNA"/>
</dbReference>
<feature type="region of interest" description="Disordered" evidence="1">
    <location>
        <begin position="31"/>
        <end position="58"/>
    </location>
</feature>
<organism evidence="4">
    <name type="scientific">Entomoneis paludosa</name>
    <dbReference type="NCBI Taxonomy" id="265537"/>
    <lineage>
        <taxon>Eukaryota</taxon>
        <taxon>Sar</taxon>
        <taxon>Stramenopiles</taxon>
        <taxon>Ochrophyta</taxon>
        <taxon>Bacillariophyta</taxon>
        <taxon>Bacillariophyceae</taxon>
        <taxon>Bacillariophycidae</taxon>
        <taxon>Entomoneidaceae</taxon>
        <taxon>Entomoneis</taxon>
    </lineage>
</organism>
<feature type="compositionally biased region" description="Basic and acidic residues" evidence="1">
    <location>
        <begin position="1"/>
        <end position="10"/>
    </location>
</feature>
<dbReference type="CDD" id="cd11290">
    <property type="entry name" value="gelsolin_S1_like"/>
    <property type="match status" value="1"/>
</dbReference>
<feature type="domain" description="Gelsolin-like" evidence="2">
    <location>
        <begin position="239"/>
        <end position="295"/>
    </location>
</feature>
<protein>
    <recommendedName>
        <fullName evidence="2">Gelsolin-like domain-containing protein</fullName>
    </recommendedName>
</protein>
<feature type="region of interest" description="Disordered" evidence="1">
    <location>
        <begin position="1"/>
        <end position="20"/>
    </location>
</feature>
<dbReference type="PANTHER" id="PTHR11977">
    <property type="entry name" value="VILLIN"/>
    <property type="match status" value="1"/>
</dbReference>
<gene>
    <name evidence="3" type="ORF">APAL1065_LOCUS7498</name>
    <name evidence="4" type="ORF">APAL1065_LOCUS7499</name>
</gene>
<dbReference type="SUPFAM" id="SSF55753">
    <property type="entry name" value="Actin depolymerizing proteins"/>
    <property type="match status" value="3"/>
</dbReference>
<dbReference type="AlphaFoldDB" id="A0A6U2ZDQ2"/>
<accession>A0A6U2ZDQ2</accession>
<dbReference type="PRINTS" id="PR00597">
    <property type="entry name" value="GELSOLIN"/>
</dbReference>
<dbReference type="GO" id="GO:0015629">
    <property type="term" value="C:actin cytoskeleton"/>
    <property type="evidence" value="ECO:0007669"/>
    <property type="project" value="TreeGrafter"/>
</dbReference>
<dbReference type="EMBL" id="HBHT01011152">
    <property type="protein sequence ID" value="CAD9955823.1"/>
    <property type="molecule type" value="Transcribed_RNA"/>
</dbReference>
<reference evidence="4" key="1">
    <citation type="submission" date="2021-01" db="EMBL/GenBank/DDBJ databases">
        <authorList>
            <person name="Corre E."/>
            <person name="Pelletier E."/>
            <person name="Niang G."/>
            <person name="Scheremetjew M."/>
            <person name="Finn R."/>
            <person name="Kale V."/>
            <person name="Holt S."/>
            <person name="Cochrane G."/>
            <person name="Meng A."/>
            <person name="Brown T."/>
            <person name="Cohen L."/>
        </authorList>
    </citation>
    <scope>NUCLEOTIDE SEQUENCE</scope>
    <source>
        <strain evidence="4">CCMP125</strain>
    </source>
</reference>
<dbReference type="Gene3D" id="3.40.20.10">
    <property type="entry name" value="Severin"/>
    <property type="match status" value="3"/>
</dbReference>
<feature type="domain" description="Gelsolin-like" evidence="2">
    <location>
        <begin position="116"/>
        <end position="189"/>
    </location>
</feature>
<dbReference type="InterPro" id="IPR007122">
    <property type="entry name" value="Villin/Gelsolin"/>
</dbReference>
<evidence type="ECO:0000259" key="2">
    <source>
        <dbReference type="Pfam" id="PF00626"/>
    </source>
</evidence>
<dbReference type="GO" id="GO:0008154">
    <property type="term" value="P:actin polymerization or depolymerization"/>
    <property type="evidence" value="ECO:0007669"/>
    <property type="project" value="TreeGrafter"/>
</dbReference>
<dbReference type="SMART" id="SM00262">
    <property type="entry name" value="GEL"/>
    <property type="match status" value="3"/>
</dbReference>
<dbReference type="Pfam" id="PF00626">
    <property type="entry name" value="Gelsolin"/>
    <property type="match status" value="3"/>
</dbReference>
<evidence type="ECO:0000313" key="3">
    <source>
        <dbReference type="EMBL" id="CAD9955821.1"/>
    </source>
</evidence>
<dbReference type="GO" id="GO:0051015">
    <property type="term" value="F:actin filament binding"/>
    <property type="evidence" value="ECO:0007669"/>
    <property type="project" value="InterPro"/>
</dbReference>
<dbReference type="PANTHER" id="PTHR11977:SF130">
    <property type="entry name" value="SEVERIN"/>
    <property type="match status" value="1"/>
</dbReference>
<feature type="compositionally biased region" description="Polar residues" evidence="1">
    <location>
        <begin position="35"/>
        <end position="50"/>
    </location>
</feature>
<evidence type="ECO:0000256" key="1">
    <source>
        <dbReference type="SAM" id="MobiDB-lite"/>
    </source>
</evidence>
<proteinExistence type="predicted"/>
<dbReference type="InterPro" id="IPR029006">
    <property type="entry name" value="ADF-H/Gelsolin-like_dom_sf"/>
</dbReference>
<dbReference type="InterPro" id="IPR007123">
    <property type="entry name" value="Gelsolin-like_dom"/>
</dbReference>
<sequence>MQTHSSDRHWGLPSHQASLGVLPPLEDTLDEQAEETATSSTSHINGSTMDTPLDESNLAHIGSDEDKAAREKAAGLEVNWQGAGEAVGLQIWRVENKRDEHGAPDFGINTWPKSRYGEFYNGDSYIVLHTHKDPDSEAFLYDIYFWIGSESSQDEYGVAAYKANELDDLLGDVPVQHRETEGMESEEFINLFVPYHGVRYLDGGIDSGFRHVEVDEGSVPKMPTRLYHVRRTHKITRCKQVPVTGHSLNQGDAFLLDTGAKILTWYGSSASPFEKERAAEMAYNMVQSRGGHSRAEIDVGDDHAIFWYLMGGKTPIKAADEVIDAEEPESIEPKMWRVHEEESRLKITTVFAEKDSLDSDDVFLLDVGKEVYIWVGKGASSREKQQAMVVVQTHLKNFHREKNTKVSRVLEGQEKRIPGFTAACA</sequence>
<name>A0A6U2ZDQ2_9STRA</name>